<accession>A0A1D9NZT7</accession>
<keyword evidence="1" id="KW-0472">Membrane</keyword>
<dbReference type="RefSeq" id="WP_071175228.1">
    <property type="nucleotide sequence ID" value="NZ_CP017831.1"/>
</dbReference>
<gene>
    <name evidence="2" type="ORF">bhn_I0421</name>
</gene>
<evidence type="ECO:0000313" key="2">
    <source>
        <dbReference type="EMBL" id="AOZ95455.1"/>
    </source>
</evidence>
<organism evidence="2 3">
    <name type="scientific">Butyrivibrio hungatei</name>
    <dbReference type="NCBI Taxonomy" id="185008"/>
    <lineage>
        <taxon>Bacteria</taxon>
        <taxon>Bacillati</taxon>
        <taxon>Bacillota</taxon>
        <taxon>Clostridia</taxon>
        <taxon>Lachnospirales</taxon>
        <taxon>Lachnospiraceae</taxon>
        <taxon>Butyrivibrio</taxon>
    </lineage>
</organism>
<keyword evidence="1" id="KW-1133">Transmembrane helix</keyword>
<dbReference type="AlphaFoldDB" id="A0A1D9NZT7"/>
<dbReference type="KEGG" id="bhu:bhn_I0421"/>
<evidence type="ECO:0000256" key="1">
    <source>
        <dbReference type="SAM" id="Phobius"/>
    </source>
</evidence>
<keyword evidence="1" id="KW-0812">Transmembrane</keyword>
<keyword evidence="3" id="KW-1185">Reference proteome</keyword>
<dbReference type="Proteomes" id="UP000179284">
    <property type="component" value="Chromosome I"/>
</dbReference>
<protein>
    <submittedName>
        <fullName evidence="2">Uncharacterized protein</fullName>
    </submittedName>
</protein>
<evidence type="ECO:0000313" key="3">
    <source>
        <dbReference type="Proteomes" id="UP000179284"/>
    </source>
</evidence>
<feature type="transmembrane region" description="Helical" evidence="1">
    <location>
        <begin position="6"/>
        <end position="24"/>
    </location>
</feature>
<name>A0A1D9NZT7_9FIRM</name>
<dbReference type="OrthoDB" id="9908148at2"/>
<dbReference type="EMBL" id="CP017831">
    <property type="protein sequence ID" value="AOZ95455.1"/>
    <property type="molecule type" value="Genomic_DNA"/>
</dbReference>
<feature type="transmembrane region" description="Helical" evidence="1">
    <location>
        <begin position="36"/>
        <end position="55"/>
    </location>
</feature>
<reference evidence="3" key="1">
    <citation type="submission" date="2016-10" db="EMBL/GenBank/DDBJ databases">
        <title>The complete genome sequence of the rumen bacterium Butyrivibrio hungatei MB2003.</title>
        <authorList>
            <person name="Palevich N."/>
            <person name="Kelly W.J."/>
            <person name="Leahy S.C."/>
            <person name="Altermann E."/>
            <person name="Rakonjac J."/>
            <person name="Attwood G.T."/>
        </authorList>
    </citation>
    <scope>NUCLEOTIDE SEQUENCE [LARGE SCALE GENOMIC DNA]</scope>
    <source>
        <strain evidence="3">MB2003</strain>
    </source>
</reference>
<proteinExistence type="predicted"/>
<sequence length="62" mass="6802">MKKNNLLYIAFGVLVILVGIFAICTAQTSRNPIRSTLRGIAMIIAGIAVIVFTIIEQVQKKK</sequence>